<dbReference type="PANTHER" id="PTHR31297">
    <property type="entry name" value="GLUCAN ENDO-1,6-BETA-GLUCOSIDASE B"/>
    <property type="match status" value="1"/>
</dbReference>
<keyword evidence="8 17" id="KW-0472">Membrane</keyword>
<reference evidence="19" key="2">
    <citation type="submission" date="2023-06" db="EMBL/GenBank/DDBJ databases">
        <authorList>
            <consortium name="Lawrence Berkeley National Laboratory"/>
            <person name="Haridas S."/>
            <person name="Hensen N."/>
            <person name="Bonometti L."/>
            <person name="Westerberg I."/>
            <person name="Brannstrom I.O."/>
            <person name="Guillou S."/>
            <person name="Cros-Aarteil S."/>
            <person name="Calhoun S."/>
            <person name="Kuo A."/>
            <person name="Mondo S."/>
            <person name="Pangilinan J."/>
            <person name="Riley R."/>
            <person name="Labutti K."/>
            <person name="Andreopoulos B."/>
            <person name="Lipzen A."/>
            <person name="Chen C."/>
            <person name="Yanf M."/>
            <person name="Daum C."/>
            <person name="Ng V."/>
            <person name="Clum A."/>
            <person name="Steindorff A."/>
            <person name="Ohm R."/>
            <person name="Martin F."/>
            <person name="Silar P."/>
            <person name="Natvig D."/>
            <person name="Lalanne C."/>
            <person name="Gautier V."/>
            <person name="Ament-Velasquez S.L."/>
            <person name="Kruys A."/>
            <person name="Hutchinson M.I."/>
            <person name="Powell A.J."/>
            <person name="Barry K."/>
            <person name="Miller A.N."/>
            <person name="Grigoriev I.V."/>
            <person name="Debuchy R."/>
            <person name="Gladieux P."/>
            <person name="Thoren M.H."/>
            <person name="Johannesson H."/>
        </authorList>
    </citation>
    <scope>NUCLEOTIDE SEQUENCE</scope>
    <source>
        <strain evidence="19">CBS 168.71</strain>
    </source>
</reference>
<name>A0AAE0LQ29_9PEZI</name>
<protein>
    <recommendedName>
        <fullName evidence="14">glucan 1,3-beta-glucosidase</fullName>
        <ecNumber evidence="14">3.2.1.58</ecNumber>
    </recommendedName>
    <alternativeName>
        <fullName evidence="15">Exo-1,3-beta-glucanase D</fullName>
    </alternativeName>
</protein>
<evidence type="ECO:0000313" key="20">
    <source>
        <dbReference type="Proteomes" id="UP001278766"/>
    </source>
</evidence>
<evidence type="ECO:0000256" key="8">
    <source>
        <dbReference type="ARBA" id="ARBA00023136"/>
    </source>
</evidence>
<dbReference type="EMBL" id="JAUEPN010000007">
    <property type="protein sequence ID" value="KAK3292759.1"/>
    <property type="molecule type" value="Genomic_DNA"/>
</dbReference>
<evidence type="ECO:0000256" key="15">
    <source>
        <dbReference type="ARBA" id="ARBA00041260"/>
    </source>
</evidence>
<dbReference type="GO" id="GO:0004338">
    <property type="term" value="F:glucan exo-1,3-beta-glucosidase activity"/>
    <property type="evidence" value="ECO:0007669"/>
    <property type="project" value="UniProtKB-EC"/>
</dbReference>
<feature type="region of interest" description="Disordered" evidence="16">
    <location>
        <begin position="292"/>
        <end position="319"/>
    </location>
</feature>
<evidence type="ECO:0000256" key="2">
    <source>
        <dbReference type="ARBA" id="ARBA00005641"/>
    </source>
</evidence>
<keyword evidence="5 19" id="KW-0378">Hydrolase</keyword>
<feature type="transmembrane region" description="Helical" evidence="17">
    <location>
        <begin position="266"/>
        <end position="288"/>
    </location>
</feature>
<evidence type="ECO:0000256" key="1">
    <source>
        <dbReference type="ARBA" id="ARBA00004401"/>
    </source>
</evidence>
<organism evidence="19 20">
    <name type="scientific">Chaetomium fimeti</name>
    <dbReference type="NCBI Taxonomy" id="1854472"/>
    <lineage>
        <taxon>Eukaryota</taxon>
        <taxon>Fungi</taxon>
        <taxon>Dikarya</taxon>
        <taxon>Ascomycota</taxon>
        <taxon>Pezizomycotina</taxon>
        <taxon>Sordariomycetes</taxon>
        <taxon>Sordariomycetidae</taxon>
        <taxon>Sordariales</taxon>
        <taxon>Chaetomiaceae</taxon>
        <taxon>Chaetomium</taxon>
    </lineage>
</organism>
<comment type="caution">
    <text evidence="19">The sequence shown here is derived from an EMBL/GenBank/DDBJ whole genome shotgun (WGS) entry which is preliminary data.</text>
</comment>
<dbReference type="GO" id="GO:0005576">
    <property type="term" value="C:extracellular region"/>
    <property type="evidence" value="ECO:0007669"/>
    <property type="project" value="TreeGrafter"/>
</dbReference>
<evidence type="ECO:0000256" key="3">
    <source>
        <dbReference type="ARBA" id="ARBA00022475"/>
    </source>
</evidence>
<evidence type="ECO:0000256" key="6">
    <source>
        <dbReference type="ARBA" id="ARBA00022968"/>
    </source>
</evidence>
<feature type="domain" description="Glycoside hydrolase family 5" evidence="18">
    <location>
        <begin position="433"/>
        <end position="670"/>
    </location>
</feature>
<keyword evidence="10" id="KW-0326">Glycosidase</keyword>
<evidence type="ECO:0000256" key="12">
    <source>
        <dbReference type="ARBA" id="ARBA00036824"/>
    </source>
</evidence>
<dbReference type="GeneID" id="87844686"/>
<evidence type="ECO:0000256" key="9">
    <source>
        <dbReference type="ARBA" id="ARBA00023180"/>
    </source>
</evidence>
<dbReference type="InterPro" id="IPR017853">
    <property type="entry name" value="GH"/>
</dbReference>
<comment type="similarity">
    <text evidence="2">Belongs to the glycosyl hydrolase 5 (cellulase A) family.</text>
</comment>
<dbReference type="PANTHER" id="PTHR31297:SF34">
    <property type="entry name" value="GLUCAN 1,3-BETA-GLUCOSIDASE 2"/>
    <property type="match status" value="1"/>
</dbReference>
<evidence type="ECO:0000259" key="18">
    <source>
        <dbReference type="Pfam" id="PF00150"/>
    </source>
</evidence>
<evidence type="ECO:0000313" key="19">
    <source>
        <dbReference type="EMBL" id="KAK3292759.1"/>
    </source>
</evidence>
<dbReference type="InterPro" id="IPR050386">
    <property type="entry name" value="Glycosyl_hydrolase_5"/>
</dbReference>
<keyword evidence="20" id="KW-1185">Reference proteome</keyword>
<dbReference type="Gene3D" id="3.20.20.80">
    <property type="entry name" value="Glycosidases"/>
    <property type="match status" value="1"/>
</dbReference>
<keyword evidence="3" id="KW-1003">Cell membrane</keyword>
<dbReference type="GO" id="GO:0071555">
    <property type="term" value="P:cell wall organization"/>
    <property type="evidence" value="ECO:0007669"/>
    <property type="project" value="UniProtKB-KW"/>
</dbReference>
<evidence type="ECO:0000256" key="4">
    <source>
        <dbReference type="ARBA" id="ARBA00022692"/>
    </source>
</evidence>
<dbReference type="AlphaFoldDB" id="A0AAE0LQ29"/>
<evidence type="ECO:0000256" key="11">
    <source>
        <dbReference type="ARBA" id="ARBA00023316"/>
    </source>
</evidence>
<keyword evidence="9" id="KW-0325">Glycoprotein</keyword>
<evidence type="ECO:0000256" key="5">
    <source>
        <dbReference type="ARBA" id="ARBA00022801"/>
    </source>
</evidence>
<comment type="catalytic activity">
    <reaction evidence="12">
        <text>Successive hydrolysis of beta-D-glucose units from the non-reducing ends of (1-&gt;3)-beta-D-glucans, releasing alpha-glucose.</text>
        <dbReference type="EC" id="3.2.1.58"/>
    </reaction>
</comment>
<dbReference type="Pfam" id="PF00150">
    <property type="entry name" value="Cellulase"/>
    <property type="match status" value="1"/>
</dbReference>
<keyword evidence="4 17" id="KW-0812">Transmembrane</keyword>
<keyword evidence="11" id="KW-0961">Cell wall biogenesis/degradation</keyword>
<feature type="compositionally biased region" description="Basic and acidic residues" evidence="16">
    <location>
        <begin position="1"/>
        <end position="22"/>
    </location>
</feature>
<keyword evidence="6" id="KW-0735">Signal-anchor</keyword>
<evidence type="ECO:0000256" key="10">
    <source>
        <dbReference type="ARBA" id="ARBA00023295"/>
    </source>
</evidence>
<dbReference type="RefSeq" id="XP_062656273.1">
    <property type="nucleotide sequence ID" value="XM_062807738.1"/>
</dbReference>
<dbReference type="GO" id="GO:0005886">
    <property type="term" value="C:plasma membrane"/>
    <property type="evidence" value="ECO:0007669"/>
    <property type="project" value="UniProtKB-SubCell"/>
</dbReference>
<dbReference type="EC" id="3.2.1.58" evidence="14"/>
<evidence type="ECO:0000256" key="17">
    <source>
        <dbReference type="SAM" id="Phobius"/>
    </source>
</evidence>
<accession>A0AAE0LQ29</accession>
<gene>
    <name evidence="19" type="ORF">B0H64DRAFT_468150</name>
</gene>
<dbReference type="SUPFAM" id="SSF51445">
    <property type="entry name" value="(Trans)glycosidases"/>
    <property type="match status" value="1"/>
</dbReference>
<feature type="compositionally biased region" description="Low complexity" evidence="16">
    <location>
        <begin position="66"/>
        <end position="87"/>
    </location>
</feature>
<evidence type="ECO:0000256" key="14">
    <source>
        <dbReference type="ARBA" id="ARBA00038929"/>
    </source>
</evidence>
<feature type="compositionally biased region" description="Gly residues" evidence="16">
    <location>
        <begin position="220"/>
        <end position="238"/>
    </location>
</feature>
<feature type="region of interest" description="Disordered" evidence="16">
    <location>
        <begin position="1"/>
        <end position="247"/>
    </location>
</feature>
<reference evidence="19" key="1">
    <citation type="journal article" date="2023" name="Mol. Phylogenet. Evol.">
        <title>Genome-scale phylogeny and comparative genomics of the fungal order Sordariales.</title>
        <authorList>
            <person name="Hensen N."/>
            <person name="Bonometti L."/>
            <person name="Westerberg I."/>
            <person name="Brannstrom I.O."/>
            <person name="Guillou S."/>
            <person name="Cros-Aarteil S."/>
            <person name="Calhoun S."/>
            <person name="Haridas S."/>
            <person name="Kuo A."/>
            <person name="Mondo S."/>
            <person name="Pangilinan J."/>
            <person name="Riley R."/>
            <person name="LaButti K."/>
            <person name="Andreopoulos B."/>
            <person name="Lipzen A."/>
            <person name="Chen C."/>
            <person name="Yan M."/>
            <person name="Daum C."/>
            <person name="Ng V."/>
            <person name="Clum A."/>
            <person name="Steindorff A."/>
            <person name="Ohm R.A."/>
            <person name="Martin F."/>
            <person name="Silar P."/>
            <person name="Natvig D.O."/>
            <person name="Lalanne C."/>
            <person name="Gautier V."/>
            <person name="Ament-Velasquez S.L."/>
            <person name="Kruys A."/>
            <person name="Hutchinson M.I."/>
            <person name="Powell A.J."/>
            <person name="Barry K."/>
            <person name="Miller A.N."/>
            <person name="Grigoriev I.V."/>
            <person name="Debuchy R."/>
            <person name="Gladieux P."/>
            <person name="Hiltunen Thoren M."/>
            <person name="Johannesson H."/>
        </authorList>
    </citation>
    <scope>NUCLEOTIDE SEQUENCE</scope>
    <source>
        <strain evidence="19">CBS 168.71</strain>
    </source>
</reference>
<evidence type="ECO:0000256" key="16">
    <source>
        <dbReference type="SAM" id="MobiDB-lite"/>
    </source>
</evidence>
<comment type="function">
    <text evidence="13">Glucosidase involved in the degradation of cellulosic biomass. Active on lichenan.</text>
</comment>
<dbReference type="Proteomes" id="UP001278766">
    <property type="component" value="Unassembled WGS sequence"/>
</dbReference>
<sequence length="796" mass="89800">MPRDPSATRHPDRDRGERGERRERRHRRNSSAAPDDDAAHQRRRRRHPSTARGDQTSEEGAGGGVLSAAALARLNRANNAVPPTAAAPGGGGGGARGGRDRTRERTREQERERELEREAERVREARRERGREAERERERQAERDRELRRERRREQERERERERNRQRGYEVVDVSPPREDQRYDVVDVSPPREGRAQRGRDNKRRSARVVSGPVLEEGRGGGGGGGRGWTGLRGGAQGSDGSVTTTEKELLWNGKPAPWYKQKKKLWILIGVCTVLLIIIIIVAAVVVPNSGGGGEKRDEGGSDSESGLGGVSPDSIPKGAPSWLNPFVWEDTNDFNLTYTDETVGGLPIMGLDTEWDDSAKANDHVPALDKPWGDYAKLPARGVNVGGWLSLEPFITPSLFNYDLRMGIVDEYHLCKYLAKRCESVLEKHYATFVTEETFKEIRDAGLDHVRIPFSYWAVEVYDGDPYLFRTSWRYLLRAIEWCRRYGLRVNLDVHGLPGSQNGWNHSGRLGPINWLNGTDGALWGKRSLELHDSLSKFFAQPRYKNIISHYGLANEPKMTFLDSQEVLQWTTEAHELVRKNGVSDAIVVFGDGFRGLHNWQGELQGLDNAALDVHQYVIFNTGQIVYNHTTKVRYACEGWTEQTRQSMDRDTGFGPTLVAEWSQADTDCARHLTNVGWGNRWTGSLITPDGTGDVTTPRCPAQDTSCSCEEANAPSSEWSDSYKQFLKMFAEAQMSSFEKGWGWFYWVWDTEDAPQWSYKKGLEAGVLPAKAYERSFDCDLSDIPSFSDLPETY</sequence>
<feature type="compositionally biased region" description="Basic and acidic residues" evidence="16">
    <location>
        <begin position="97"/>
        <end position="200"/>
    </location>
</feature>
<evidence type="ECO:0000256" key="13">
    <source>
        <dbReference type="ARBA" id="ARBA00037126"/>
    </source>
</evidence>
<comment type="subcellular location">
    <subcellularLocation>
        <location evidence="1">Cell membrane</location>
        <topology evidence="1">Single-pass type II membrane protein</topology>
    </subcellularLocation>
</comment>
<dbReference type="GO" id="GO:0009986">
    <property type="term" value="C:cell surface"/>
    <property type="evidence" value="ECO:0007669"/>
    <property type="project" value="TreeGrafter"/>
</dbReference>
<proteinExistence type="inferred from homology"/>
<dbReference type="FunFam" id="3.20.20.80:FF:000033">
    <property type="entry name" value="Glucan 1,3-beta-glucosidase A"/>
    <property type="match status" value="1"/>
</dbReference>
<dbReference type="GO" id="GO:0009251">
    <property type="term" value="P:glucan catabolic process"/>
    <property type="evidence" value="ECO:0007669"/>
    <property type="project" value="TreeGrafter"/>
</dbReference>
<dbReference type="InterPro" id="IPR001547">
    <property type="entry name" value="Glyco_hydro_5"/>
</dbReference>
<evidence type="ECO:0000256" key="7">
    <source>
        <dbReference type="ARBA" id="ARBA00022989"/>
    </source>
</evidence>
<keyword evidence="7 17" id="KW-1133">Transmembrane helix</keyword>